<sequence>HRRNRTTFTRQQLEELEKLFDSTHYPDVFAREELATRINLTEARVQVRLFFSFCIRKICIV</sequence>
<protein>
    <submittedName>
        <fullName evidence="8">Aristaless homeobox B protein</fullName>
    </submittedName>
</protein>
<dbReference type="SMART" id="SM00389">
    <property type="entry name" value="HOX"/>
    <property type="match status" value="1"/>
</dbReference>
<dbReference type="InterPro" id="IPR050649">
    <property type="entry name" value="Paired_Homeobox_TFs"/>
</dbReference>
<keyword evidence="3 5" id="KW-0371">Homeobox</keyword>
<organism evidence="8">
    <name type="scientific">Cladonema pacificum</name>
    <dbReference type="NCBI Taxonomy" id="499903"/>
    <lineage>
        <taxon>Eukaryota</taxon>
        <taxon>Metazoa</taxon>
        <taxon>Cnidaria</taxon>
        <taxon>Hydrozoa</taxon>
        <taxon>Hydroidolina</taxon>
        <taxon>Anthoathecata</taxon>
        <taxon>Capitata</taxon>
        <taxon>Cladonematidae</taxon>
        <taxon>Cladonema</taxon>
    </lineage>
</organism>
<feature type="non-terminal residue" evidence="8">
    <location>
        <position position="1"/>
    </location>
</feature>
<name>A0A0A8K8U9_9CNID</name>
<dbReference type="PROSITE" id="PS50071">
    <property type="entry name" value="HOMEOBOX_2"/>
    <property type="match status" value="1"/>
</dbReference>
<dbReference type="PANTHER" id="PTHR24329">
    <property type="entry name" value="HOMEOBOX PROTEIN ARISTALESS"/>
    <property type="match status" value="1"/>
</dbReference>
<evidence type="ECO:0000256" key="5">
    <source>
        <dbReference type="PROSITE-ProRule" id="PRU00108"/>
    </source>
</evidence>
<dbReference type="CDD" id="cd00086">
    <property type="entry name" value="homeodomain"/>
    <property type="match status" value="1"/>
</dbReference>
<evidence type="ECO:0000313" key="8">
    <source>
        <dbReference type="EMBL" id="BAQ19146.1"/>
    </source>
</evidence>
<dbReference type="InterPro" id="IPR001356">
    <property type="entry name" value="HD"/>
</dbReference>
<dbReference type="AlphaFoldDB" id="A0A0A8K8U9"/>
<dbReference type="PANTHER" id="PTHR24329:SF543">
    <property type="entry name" value="FI01017P-RELATED"/>
    <property type="match status" value="1"/>
</dbReference>
<dbReference type="SUPFAM" id="SSF46689">
    <property type="entry name" value="Homeodomain-like"/>
    <property type="match status" value="1"/>
</dbReference>
<dbReference type="GO" id="GO:0000977">
    <property type="term" value="F:RNA polymerase II transcription regulatory region sequence-specific DNA binding"/>
    <property type="evidence" value="ECO:0007669"/>
    <property type="project" value="TreeGrafter"/>
</dbReference>
<dbReference type="FunFam" id="1.10.10.60:FF:000679">
    <property type="entry name" value="Homeobox protein aristaless"/>
    <property type="match status" value="1"/>
</dbReference>
<reference evidence="8" key="1">
    <citation type="submission" date="2013-06" db="EMBL/GenBank/DDBJ databases">
        <title>Nodal signalling determines biradial asymmetry in Hydra.</title>
        <authorList>
            <person name="Watanabe H."/>
            <person name="Schmidt H."/>
            <person name="Kuhn A."/>
            <person name="Oezbek S."/>
            <person name="Hobmayer B."/>
            <person name="Holstein T.W."/>
        </authorList>
    </citation>
    <scope>NUCLEOTIDE SEQUENCE</scope>
</reference>
<evidence type="ECO:0000256" key="2">
    <source>
        <dbReference type="ARBA" id="ARBA00023125"/>
    </source>
</evidence>
<dbReference type="Gene3D" id="1.10.10.60">
    <property type="entry name" value="Homeodomain-like"/>
    <property type="match status" value="1"/>
</dbReference>
<dbReference type="GO" id="GO:0000981">
    <property type="term" value="F:DNA-binding transcription factor activity, RNA polymerase II-specific"/>
    <property type="evidence" value="ECO:0007669"/>
    <property type="project" value="TreeGrafter"/>
</dbReference>
<evidence type="ECO:0000256" key="3">
    <source>
        <dbReference type="ARBA" id="ARBA00023155"/>
    </source>
</evidence>
<proteinExistence type="predicted"/>
<keyword evidence="4 5" id="KW-0539">Nucleus</keyword>
<feature type="domain" description="Homeobox" evidence="7">
    <location>
        <begin position="1"/>
        <end position="47"/>
    </location>
</feature>
<dbReference type="EMBL" id="AB823918">
    <property type="protein sequence ID" value="BAQ19146.1"/>
    <property type="molecule type" value="Genomic_DNA"/>
</dbReference>
<feature type="DNA-binding region" description="Homeobox" evidence="5">
    <location>
        <begin position="3"/>
        <end position="48"/>
    </location>
</feature>
<dbReference type="InterPro" id="IPR009057">
    <property type="entry name" value="Homeodomain-like_sf"/>
</dbReference>
<evidence type="ECO:0000256" key="4">
    <source>
        <dbReference type="ARBA" id="ARBA00023242"/>
    </source>
</evidence>
<evidence type="ECO:0000256" key="6">
    <source>
        <dbReference type="RuleBase" id="RU000682"/>
    </source>
</evidence>
<keyword evidence="2 5" id="KW-0238">DNA-binding</keyword>
<comment type="subcellular location">
    <subcellularLocation>
        <location evidence="1 5 6">Nucleus</location>
    </subcellularLocation>
</comment>
<dbReference type="GO" id="GO:0005634">
    <property type="term" value="C:nucleus"/>
    <property type="evidence" value="ECO:0007669"/>
    <property type="project" value="UniProtKB-SubCell"/>
</dbReference>
<accession>A0A0A8K8U9</accession>
<evidence type="ECO:0000259" key="7">
    <source>
        <dbReference type="PROSITE" id="PS50071"/>
    </source>
</evidence>
<dbReference type="Pfam" id="PF00046">
    <property type="entry name" value="Homeodomain"/>
    <property type="match status" value="1"/>
</dbReference>
<gene>
    <name evidence="8" type="primary">CpaArxB</name>
</gene>
<evidence type="ECO:0000256" key="1">
    <source>
        <dbReference type="ARBA" id="ARBA00004123"/>
    </source>
</evidence>